<dbReference type="InterPro" id="IPR015943">
    <property type="entry name" value="WD40/YVTN_repeat-like_dom_sf"/>
</dbReference>
<sequence length="421" mass="46516">MLSKHFSLRGHKAPIACFCKLQDKIASGDRDGWVVVWDLDVRRPLGFWKAHDGQIISMVDTELGLMTQGRDLAVRIWNLEELAAELDLSHMGSLSLPKPKCTEIPVNTLNFANVDYSDGLLATVSTTTSECFDIYALLGAGEKFALLRIVQAFSVGGGNGGSDETKRDGEGIIMKLRFVSLSLLFVGYESGTVKGFKLSDESTVLSSKSELLVLNKDLKVTEVFTYSGHNPQPVLSLEYDAEERKLYTGSASKKLIVVSIRDIQQVPASGDPREPEQSSKPSGLGALLGRPKIELLEDVKETMSFDISTHNLRHSGILSIQVGQYVHVVFWDGVIKTYTKSLEELDRLDRGMERIKVDDDNNDVSKPTSKALCLYLLPFEPVASGATSRKELLRLKRRRQGALLFVGYGDNLISAYNIDLV</sequence>
<dbReference type="InterPro" id="IPR019775">
    <property type="entry name" value="WD40_repeat_CS"/>
</dbReference>
<evidence type="ECO:0000256" key="7">
    <source>
        <dbReference type="SAM" id="MobiDB-lite"/>
    </source>
</evidence>
<dbReference type="InterPro" id="IPR001680">
    <property type="entry name" value="WD40_rpt"/>
</dbReference>
<comment type="function">
    <text evidence="4">Component of the ASTRA complex involved in chromatin remodeling.</text>
</comment>
<dbReference type="PROSITE" id="PS00678">
    <property type="entry name" value="WD_REPEATS_1"/>
    <property type="match status" value="1"/>
</dbReference>
<dbReference type="Gene3D" id="2.130.10.10">
    <property type="entry name" value="YVTN repeat-like/Quinoprotein amine dehydrogenase"/>
    <property type="match status" value="1"/>
</dbReference>
<dbReference type="PANTHER" id="PTHR19854:SF1">
    <property type="entry name" value="GUANINE NUCLEOTIDE-BINDING PROTEIN SUBUNIT BETA-LIKE PROTEIN 1"/>
    <property type="match status" value="1"/>
</dbReference>
<dbReference type="EMBL" id="LGST01000041">
    <property type="protein sequence ID" value="KND97757.1"/>
    <property type="molecule type" value="Genomic_DNA"/>
</dbReference>
<dbReference type="Proteomes" id="UP000037122">
    <property type="component" value="Unassembled WGS sequence"/>
</dbReference>
<evidence type="ECO:0000256" key="6">
    <source>
        <dbReference type="ARBA" id="ARBA00040563"/>
    </source>
</evidence>
<dbReference type="SMART" id="SM00320">
    <property type="entry name" value="WD40"/>
    <property type="match status" value="3"/>
</dbReference>
<dbReference type="VEuPathDB" id="FungiDB:CJI97_002063"/>
<evidence type="ECO:0000313" key="9">
    <source>
        <dbReference type="Proteomes" id="UP000037122"/>
    </source>
</evidence>
<reference evidence="9" key="1">
    <citation type="journal article" date="2015" name="BMC Genomics">
        <title>Draft genome of a commonly misdiagnosed multidrug resistant pathogen Candida auris.</title>
        <authorList>
            <person name="Chatterjee S."/>
            <person name="Alampalli S.V."/>
            <person name="Nageshan R.K."/>
            <person name="Chettiar S.T."/>
            <person name="Joshi S."/>
            <person name="Tatu U.S."/>
        </authorList>
    </citation>
    <scope>NUCLEOTIDE SEQUENCE [LARGE SCALE GENOMIC DNA]</scope>
    <source>
        <strain evidence="9">6684</strain>
    </source>
</reference>
<dbReference type="PANTHER" id="PTHR19854">
    <property type="entry name" value="TRANSDUCIN BETA-LIKE 3"/>
    <property type="match status" value="1"/>
</dbReference>
<dbReference type="VEuPathDB" id="FungiDB:QG37_06167"/>
<evidence type="ECO:0000256" key="4">
    <source>
        <dbReference type="ARBA" id="ARBA00037338"/>
    </source>
</evidence>
<gene>
    <name evidence="8" type="ORF">QG37_06167</name>
</gene>
<evidence type="ECO:0000256" key="3">
    <source>
        <dbReference type="ARBA" id="ARBA00022853"/>
    </source>
</evidence>
<dbReference type="VEuPathDB" id="FungiDB:CJJ09_005609"/>
<organism evidence="8 9">
    <name type="scientific">Candidozyma auris</name>
    <name type="common">Yeast</name>
    <name type="synonym">Candida auris</name>
    <dbReference type="NCBI Taxonomy" id="498019"/>
    <lineage>
        <taxon>Eukaryota</taxon>
        <taxon>Fungi</taxon>
        <taxon>Dikarya</taxon>
        <taxon>Ascomycota</taxon>
        <taxon>Saccharomycotina</taxon>
        <taxon>Pichiomycetes</taxon>
        <taxon>Metschnikowiaceae</taxon>
        <taxon>Candidozyma</taxon>
    </lineage>
</organism>
<protein>
    <recommendedName>
        <fullName evidence="6">ASTRA-associated protein 1</fullName>
    </recommendedName>
</protein>
<dbReference type="Pfam" id="PF00400">
    <property type="entry name" value="WD40"/>
    <property type="match status" value="1"/>
</dbReference>
<evidence type="ECO:0000256" key="5">
    <source>
        <dbReference type="ARBA" id="ARBA00037931"/>
    </source>
</evidence>
<keyword evidence="2" id="KW-0677">Repeat</keyword>
<dbReference type="VEuPathDB" id="FungiDB:B9J08_002518"/>
<dbReference type="InterPro" id="IPR036322">
    <property type="entry name" value="WD40_repeat_dom_sf"/>
</dbReference>
<accession>A0A0L0NU90</accession>
<evidence type="ECO:0000256" key="1">
    <source>
        <dbReference type="ARBA" id="ARBA00022574"/>
    </source>
</evidence>
<comment type="caution">
    <text evidence="8">The sequence shown here is derived from an EMBL/GenBank/DDBJ whole genome shotgun (WGS) entry which is preliminary data.</text>
</comment>
<dbReference type="AlphaFoldDB" id="A0A0L0NU90"/>
<dbReference type="VEuPathDB" id="FungiDB:CJI96_0005071"/>
<dbReference type="SUPFAM" id="SSF50978">
    <property type="entry name" value="WD40 repeat-like"/>
    <property type="match status" value="1"/>
</dbReference>
<feature type="region of interest" description="Disordered" evidence="7">
    <location>
        <begin position="267"/>
        <end position="286"/>
    </location>
</feature>
<keyword evidence="1" id="KW-0853">WD repeat</keyword>
<evidence type="ECO:0000256" key="2">
    <source>
        <dbReference type="ARBA" id="ARBA00022737"/>
    </source>
</evidence>
<name>A0A0L0NU90_CANAR</name>
<dbReference type="VEuPathDB" id="FungiDB:CJJ07_002391"/>
<keyword evidence="3" id="KW-0156">Chromatin regulator</keyword>
<comment type="similarity">
    <text evidence="5">Belongs to the WD repeat ASA1 family.</text>
</comment>
<dbReference type="GO" id="GO:0006325">
    <property type="term" value="P:chromatin organization"/>
    <property type="evidence" value="ECO:0007669"/>
    <property type="project" value="UniProtKB-KW"/>
</dbReference>
<evidence type="ECO:0000313" key="8">
    <source>
        <dbReference type="EMBL" id="KND97757.1"/>
    </source>
</evidence>
<proteinExistence type="inferred from homology"/>